<keyword evidence="2" id="KW-1185">Reference proteome</keyword>
<accession>A0A183D449</accession>
<sequence>MLREAERLGHAELRIQRSDTALTVQRALTQDHPTNTDQRSSISFDQKRAIFDGKSVAKESCYKEFWKQASNPVQKWNTDSNIRRPGTAAAAAAATVAAATATAAVGAASTTPTTVTVVRSNSAISSMSAPGVV</sequence>
<name>A0A183D449_9BILA</name>
<evidence type="ECO:0000313" key="2">
    <source>
        <dbReference type="Proteomes" id="UP000271098"/>
    </source>
</evidence>
<protein>
    <submittedName>
        <fullName evidence="1 3">Uncharacterized protein</fullName>
    </submittedName>
</protein>
<reference evidence="1 2" key="2">
    <citation type="submission" date="2018-11" db="EMBL/GenBank/DDBJ databases">
        <authorList>
            <consortium name="Pathogen Informatics"/>
        </authorList>
    </citation>
    <scope>NUCLEOTIDE SEQUENCE [LARGE SCALE GENOMIC DNA]</scope>
</reference>
<dbReference type="AlphaFoldDB" id="A0A183D449"/>
<gene>
    <name evidence="1" type="ORF">GPUH_LOCUS3493</name>
</gene>
<organism evidence="3">
    <name type="scientific">Gongylonema pulchrum</name>
    <dbReference type="NCBI Taxonomy" id="637853"/>
    <lineage>
        <taxon>Eukaryota</taxon>
        <taxon>Metazoa</taxon>
        <taxon>Ecdysozoa</taxon>
        <taxon>Nematoda</taxon>
        <taxon>Chromadorea</taxon>
        <taxon>Rhabditida</taxon>
        <taxon>Spirurina</taxon>
        <taxon>Spiruromorpha</taxon>
        <taxon>Spiruroidea</taxon>
        <taxon>Gongylonematidae</taxon>
        <taxon>Gongylonema</taxon>
    </lineage>
</organism>
<dbReference type="EMBL" id="UYRT01006022">
    <property type="protein sequence ID" value="VDK39782.1"/>
    <property type="molecule type" value="Genomic_DNA"/>
</dbReference>
<evidence type="ECO:0000313" key="3">
    <source>
        <dbReference type="WBParaSite" id="GPUH_0000349601-mRNA-1"/>
    </source>
</evidence>
<dbReference type="Proteomes" id="UP000271098">
    <property type="component" value="Unassembled WGS sequence"/>
</dbReference>
<reference evidence="3" key="1">
    <citation type="submission" date="2016-06" db="UniProtKB">
        <authorList>
            <consortium name="WormBaseParasite"/>
        </authorList>
    </citation>
    <scope>IDENTIFICATION</scope>
</reference>
<evidence type="ECO:0000313" key="1">
    <source>
        <dbReference type="EMBL" id="VDK39782.1"/>
    </source>
</evidence>
<dbReference type="WBParaSite" id="GPUH_0000349601-mRNA-1">
    <property type="protein sequence ID" value="GPUH_0000349601-mRNA-1"/>
    <property type="gene ID" value="GPUH_0000349601"/>
</dbReference>
<proteinExistence type="predicted"/>